<dbReference type="Proteomes" id="UP001341444">
    <property type="component" value="Unassembled WGS sequence"/>
</dbReference>
<dbReference type="EMBL" id="JARMAB010000004">
    <property type="protein sequence ID" value="MED1201933.1"/>
    <property type="molecule type" value="Genomic_DNA"/>
</dbReference>
<evidence type="ECO:0000313" key="2">
    <source>
        <dbReference type="Proteomes" id="UP001341444"/>
    </source>
</evidence>
<sequence length="100" mass="11675">MGENQKLKMSIKNLYNLLEEYPDESTSACEFLNFLRSFLRISANPLPIKEVMTLIKENKPTVLFTLKKMSNTNMMVRILTGLSTDMDIRVAEYRLRKIIK</sequence>
<keyword evidence="2" id="KW-1185">Reference proteome</keyword>
<dbReference type="RefSeq" id="WP_066264474.1">
    <property type="nucleotide sequence ID" value="NZ_JARMAB010000004.1"/>
</dbReference>
<gene>
    <name evidence="1" type="ORF">P4T90_02380</name>
</gene>
<evidence type="ECO:0000313" key="1">
    <source>
        <dbReference type="EMBL" id="MED1201933.1"/>
    </source>
</evidence>
<organism evidence="1 2">
    <name type="scientific">Heyndrickxia acidicola</name>
    <dbReference type="NCBI Taxonomy" id="209389"/>
    <lineage>
        <taxon>Bacteria</taxon>
        <taxon>Bacillati</taxon>
        <taxon>Bacillota</taxon>
        <taxon>Bacilli</taxon>
        <taxon>Bacillales</taxon>
        <taxon>Bacillaceae</taxon>
        <taxon>Heyndrickxia</taxon>
    </lineage>
</organism>
<reference evidence="1 2" key="1">
    <citation type="submission" date="2023-03" db="EMBL/GenBank/DDBJ databases">
        <title>Bacillus Genome Sequencing.</title>
        <authorList>
            <person name="Dunlap C."/>
        </authorList>
    </citation>
    <scope>NUCLEOTIDE SEQUENCE [LARGE SCALE GENOMIC DNA]</scope>
    <source>
        <strain evidence="1 2">B-23453</strain>
    </source>
</reference>
<proteinExistence type="predicted"/>
<name>A0ABU6MBY9_9BACI</name>
<comment type="caution">
    <text evidence="1">The sequence shown here is derived from an EMBL/GenBank/DDBJ whole genome shotgun (WGS) entry which is preliminary data.</text>
</comment>
<protein>
    <submittedName>
        <fullName evidence="1">Uncharacterized protein</fullName>
    </submittedName>
</protein>
<accession>A0ABU6MBY9</accession>